<feature type="transmembrane region" description="Helical" evidence="2">
    <location>
        <begin position="98"/>
        <end position="120"/>
    </location>
</feature>
<evidence type="ECO:0000256" key="1">
    <source>
        <dbReference type="SAM" id="MobiDB-lite"/>
    </source>
</evidence>
<protein>
    <submittedName>
        <fullName evidence="3">Uncharacterized protein</fullName>
    </submittedName>
</protein>
<evidence type="ECO:0000313" key="3">
    <source>
        <dbReference type="EMBL" id="AWM36298.1"/>
    </source>
</evidence>
<feature type="transmembrane region" description="Helical" evidence="2">
    <location>
        <begin position="24"/>
        <end position="41"/>
    </location>
</feature>
<name>A0A2Z3GSH1_9BACT</name>
<accession>A0A2Z3GSH1</accession>
<feature type="region of interest" description="Disordered" evidence="1">
    <location>
        <begin position="1"/>
        <end position="21"/>
    </location>
</feature>
<proteinExistence type="predicted"/>
<dbReference type="RefSeq" id="WP_010044948.1">
    <property type="nucleotide sequence ID" value="NZ_CP025958.1"/>
</dbReference>
<evidence type="ECO:0000256" key="2">
    <source>
        <dbReference type="SAM" id="Phobius"/>
    </source>
</evidence>
<keyword evidence="2" id="KW-1133">Transmembrane helix</keyword>
<feature type="compositionally biased region" description="Basic and acidic residues" evidence="1">
    <location>
        <begin position="1"/>
        <end position="16"/>
    </location>
</feature>
<reference evidence="3 4" key="1">
    <citation type="submission" date="2018-01" db="EMBL/GenBank/DDBJ databases">
        <title>G. obscuriglobus.</title>
        <authorList>
            <person name="Franke J."/>
            <person name="Blomberg W."/>
            <person name="Selmecki A."/>
        </authorList>
    </citation>
    <scope>NUCLEOTIDE SEQUENCE [LARGE SCALE GENOMIC DNA]</scope>
    <source>
        <strain evidence="3 4">DSM 5831</strain>
    </source>
</reference>
<dbReference type="EMBL" id="CP025958">
    <property type="protein sequence ID" value="AWM36298.1"/>
    <property type="molecule type" value="Genomic_DNA"/>
</dbReference>
<keyword evidence="2" id="KW-0812">Transmembrane</keyword>
<sequence length="122" mass="13251">MSPPGERPDAGPDPDRPHKKSRPLGAALLLLGAIMAVMVFVEGAGRVRIRAVIAFQGLFAGGGTWTGIGLLLFPWTNRMVARASAENNALIAFRQLPLLWRVWLGVAVLLTIGMWIMLIIPR</sequence>
<keyword evidence="2" id="KW-0472">Membrane</keyword>
<keyword evidence="4" id="KW-1185">Reference proteome</keyword>
<dbReference type="AlphaFoldDB" id="A0A2Z3GSH1"/>
<gene>
    <name evidence="3" type="ORF">C1280_04230</name>
</gene>
<organism evidence="3 4">
    <name type="scientific">Gemmata obscuriglobus</name>
    <dbReference type="NCBI Taxonomy" id="114"/>
    <lineage>
        <taxon>Bacteria</taxon>
        <taxon>Pseudomonadati</taxon>
        <taxon>Planctomycetota</taxon>
        <taxon>Planctomycetia</taxon>
        <taxon>Gemmatales</taxon>
        <taxon>Gemmataceae</taxon>
        <taxon>Gemmata</taxon>
    </lineage>
</organism>
<dbReference type="KEGG" id="gog:C1280_04230"/>
<feature type="transmembrane region" description="Helical" evidence="2">
    <location>
        <begin position="53"/>
        <end position="75"/>
    </location>
</feature>
<dbReference type="Proteomes" id="UP000245802">
    <property type="component" value="Chromosome"/>
</dbReference>
<evidence type="ECO:0000313" key="4">
    <source>
        <dbReference type="Proteomes" id="UP000245802"/>
    </source>
</evidence>